<feature type="compositionally biased region" description="Low complexity" evidence="1">
    <location>
        <begin position="56"/>
        <end position="71"/>
    </location>
</feature>
<dbReference type="KEGG" id="apro:F751_3710"/>
<feature type="compositionally biased region" description="Low complexity" evidence="1">
    <location>
        <begin position="178"/>
        <end position="189"/>
    </location>
</feature>
<proteinExistence type="predicted"/>
<name>A0A087STN9_AUXPR</name>
<dbReference type="OrthoDB" id="10249612at2759"/>
<feature type="region of interest" description="Disordered" evidence="1">
    <location>
        <begin position="93"/>
        <end position="156"/>
    </location>
</feature>
<dbReference type="AlphaFoldDB" id="A0A087STN9"/>
<organism evidence="2 3">
    <name type="scientific">Auxenochlorella protothecoides</name>
    <name type="common">Green microalga</name>
    <name type="synonym">Chlorella protothecoides</name>
    <dbReference type="NCBI Taxonomy" id="3075"/>
    <lineage>
        <taxon>Eukaryota</taxon>
        <taxon>Viridiplantae</taxon>
        <taxon>Chlorophyta</taxon>
        <taxon>core chlorophytes</taxon>
        <taxon>Trebouxiophyceae</taxon>
        <taxon>Chlorellales</taxon>
        <taxon>Chlorellaceae</taxon>
        <taxon>Auxenochlorella</taxon>
    </lineage>
</organism>
<dbReference type="STRING" id="3075.A0A087STN9"/>
<accession>A0A087STN9</accession>
<gene>
    <name evidence="2" type="ORF">F751_3710</name>
</gene>
<sequence>MTTAVYHQRGLHASTHHAPDAADLVELLDSKWFGDASSSSSRRISRGGRRDAKSYLSLVGSGPSDLSSSGSKAEMEARDWAPLLADVPERVRDRTVSRSANTSVMGPDLSTLHHPHGGVAAGPRQTSPPEAVDTEMRREPSPFEADSDSPGGRLGTWAGRQRVFAEFLRGEEAEEAGRAAARAAAAAADGSDDEEEGEGGERVSPRTSASPPEVQGVRPRHIFGPALLGGEERAASSGPVVLGAMRAPASNAGGRGADSAAAAQRSAEDEDVNMAWRWRFTRKWQMEQAKQFDPAYGQDGEDEDDWGAALGYMAVHGGGLDLATPASPMLLDAGGSANLGDASLAREADAAPATRRLAAVASKARHLAARQAEIEHAVTARWESASAGQAWVGAQVDGVALDHWGRFAFDPLVRCAADADRIVAALVAAALPAGYSVLPAPAAAGGVA</sequence>
<dbReference type="RefSeq" id="XP_011402142.1">
    <property type="nucleotide sequence ID" value="XM_011403840.1"/>
</dbReference>
<evidence type="ECO:0000256" key="1">
    <source>
        <dbReference type="SAM" id="MobiDB-lite"/>
    </source>
</evidence>
<dbReference type="EMBL" id="KL662186">
    <property type="protein sequence ID" value="KFM29093.1"/>
    <property type="molecule type" value="Genomic_DNA"/>
</dbReference>
<evidence type="ECO:0000313" key="2">
    <source>
        <dbReference type="EMBL" id="KFM29093.1"/>
    </source>
</evidence>
<keyword evidence="3" id="KW-1185">Reference proteome</keyword>
<reference evidence="2 3" key="1">
    <citation type="journal article" date="2014" name="BMC Genomics">
        <title>Oil accumulation mechanisms of the oleaginous microalga Chlorella protothecoides revealed through its genome, transcriptomes, and proteomes.</title>
        <authorList>
            <person name="Gao C."/>
            <person name="Wang Y."/>
            <person name="Shen Y."/>
            <person name="Yan D."/>
            <person name="He X."/>
            <person name="Dai J."/>
            <person name="Wu Q."/>
        </authorList>
    </citation>
    <scope>NUCLEOTIDE SEQUENCE [LARGE SCALE GENOMIC DNA]</scope>
    <source>
        <strain evidence="2 3">0710</strain>
    </source>
</reference>
<protein>
    <submittedName>
        <fullName evidence="2">Uncharacterized protein</fullName>
    </submittedName>
</protein>
<dbReference type="GeneID" id="23615101"/>
<evidence type="ECO:0000313" key="3">
    <source>
        <dbReference type="Proteomes" id="UP000028924"/>
    </source>
</evidence>
<feature type="region of interest" description="Disordered" evidence="1">
    <location>
        <begin position="35"/>
        <end position="76"/>
    </location>
</feature>
<feature type="region of interest" description="Disordered" evidence="1">
    <location>
        <begin position="178"/>
        <end position="219"/>
    </location>
</feature>
<dbReference type="Proteomes" id="UP000028924">
    <property type="component" value="Unassembled WGS sequence"/>
</dbReference>